<feature type="non-terminal residue" evidence="1">
    <location>
        <position position="1"/>
    </location>
</feature>
<reference evidence="1 2" key="1">
    <citation type="submission" date="2021-06" db="EMBL/GenBank/DDBJ databases">
        <authorList>
            <person name="Kallberg Y."/>
            <person name="Tangrot J."/>
            <person name="Rosling A."/>
        </authorList>
    </citation>
    <scope>NUCLEOTIDE SEQUENCE [LARGE SCALE GENOMIC DNA]</scope>
    <source>
        <strain evidence="1 2">120-4 pot B 10/14</strain>
    </source>
</reference>
<evidence type="ECO:0000313" key="1">
    <source>
        <dbReference type="EMBL" id="CAG8759323.1"/>
    </source>
</evidence>
<dbReference type="EMBL" id="CAJVQB010013003">
    <property type="protein sequence ID" value="CAG8759323.1"/>
    <property type="molecule type" value="Genomic_DNA"/>
</dbReference>
<proteinExistence type="predicted"/>
<sequence length="73" mass="8272">VLAMGVWDGGGFGVRIKVVDIEFDYSSSEVLCENIFKWDSIGMACRLLGIRYERVDGLLFVLDQMYVAVVGYW</sequence>
<gene>
    <name evidence="1" type="ORF">GMARGA_LOCUS17287</name>
</gene>
<dbReference type="Proteomes" id="UP000789901">
    <property type="component" value="Unassembled WGS sequence"/>
</dbReference>
<name>A0ABN7VD25_GIGMA</name>
<evidence type="ECO:0000313" key="2">
    <source>
        <dbReference type="Proteomes" id="UP000789901"/>
    </source>
</evidence>
<comment type="caution">
    <text evidence="1">The sequence shown here is derived from an EMBL/GenBank/DDBJ whole genome shotgun (WGS) entry which is preliminary data.</text>
</comment>
<accession>A0ABN7VD25</accession>
<keyword evidence="2" id="KW-1185">Reference proteome</keyword>
<protein>
    <submittedName>
        <fullName evidence="1">12700_t:CDS:1</fullName>
    </submittedName>
</protein>
<organism evidence="1 2">
    <name type="scientific">Gigaspora margarita</name>
    <dbReference type="NCBI Taxonomy" id="4874"/>
    <lineage>
        <taxon>Eukaryota</taxon>
        <taxon>Fungi</taxon>
        <taxon>Fungi incertae sedis</taxon>
        <taxon>Mucoromycota</taxon>
        <taxon>Glomeromycotina</taxon>
        <taxon>Glomeromycetes</taxon>
        <taxon>Diversisporales</taxon>
        <taxon>Gigasporaceae</taxon>
        <taxon>Gigaspora</taxon>
    </lineage>
</organism>